<dbReference type="SUPFAM" id="SSF64263">
    <property type="entry name" value="Prokaryotic ribosomal protein L17"/>
    <property type="match status" value="1"/>
</dbReference>
<evidence type="ECO:0000256" key="2">
    <source>
        <dbReference type="ARBA" id="ARBA00022980"/>
    </source>
</evidence>
<dbReference type="PANTHER" id="PTHR14413:SF16">
    <property type="entry name" value="LARGE RIBOSOMAL SUBUNIT PROTEIN BL17M"/>
    <property type="match status" value="1"/>
</dbReference>
<dbReference type="PANTHER" id="PTHR14413">
    <property type="entry name" value="RIBOSOMAL PROTEIN L17"/>
    <property type="match status" value="1"/>
</dbReference>
<organism evidence="8 9">
    <name type="scientific">Candidatus Gottesmanbacteria bacterium RIFCSPHIGHO2_02_FULL_40_13</name>
    <dbReference type="NCBI Taxonomy" id="1798384"/>
    <lineage>
        <taxon>Bacteria</taxon>
        <taxon>Candidatus Gottesmaniibacteriota</taxon>
    </lineage>
</organism>
<dbReference type="Gene3D" id="3.90.1030.10">
    <property type="entry name" value="Ribosomal protein L17"/>
    <property type="match status" value="1"/>
</dbReference>
<dbReference type="InterPro" id="IPR036373">
    <property type="entry name" value="Ribosomal_bL17_sf"/>
</dbReference>
<dbReference type="NCBIfam" id="TIGR00059">
    <property type="entry name" value="L17"/>
    <property type="match status" value="1"/>
</dbReference>
<evidence type="ECO:0000256" key="3">
    <source>
        <dbReference type="ARBA" id="ARBA00023274"/>
    </source>
</evidence>
<dbReference type="InterPro" id="IPR000456">
    <property type="entry name" value="Ribosomal_bL17"/>
</dbReference>
<keyword evidence="3 5" id="KW-0687">Ribonucleoprotein</keyword>
<evidence type="ECO:0000256" key="4">
    <source>
        <dbReference type="ARBA" id="ARBA00035494"/>
    </source>
</evidence>
<evidence type="ECO:0000256" key="5">
    <source>
        <dbReference type="RuleBase" id="RU000660"/>
    </source>
</evidence>
<proteinExistence type="inferred from homology"/>
<evidence type="ECO:0000256" key="7">
    <source>
        <dbReference type="SAM" id="MobiDB-lite"/>
    </source>
</evidence>
<sequence>MRHQVFGRKLNRDVKERKALFRSLVSALITKGKIKTTLAKAKAIRGLAEKLVTLAKKESSAGRMKLTSFLIKSDLVKKIIQDIAPKFLDRKGGYVRIRRIGQRIGDNAEEVFLEWTFNKEEVKDLKTGKKPVKKQEKNEENKKGKI</sequence>
<dbReference type="Pfam" id="PF01196">
    <property type="entry name" value="Ribosomal_L17"/>
    <property type="match status" value="1"/>
</dbReference>
<accession>A0A1F6A8A6</accession>
<evidence type="ECO:0000256" key="6">
    <source>
        <dbReference type="RuleBase" id="RU000661"/>
    </source>
</evidence>
<dbReference type="Proteomes" id="UP000177092">
    <property type="component" value="Unassembled WGS sequence"/>
</dbReference>
<reference evidence="8 9" key="1">
    <citation type="journal article" date="2016" name="Nat. Commun.">
        <title>Thousands of microbial genomes shed light on interconnected biogeochemical processes in an aquifer system.</title>
        <authorList>
            <person name="Anantharaman K."/>
            <person name="Brown C.T."/>
            <person name="Hug L.A."/>
            <person name="Sharon I."/>
            <person name="Castelle C.J."/>
            <person name="Probst A.J."/>
            <person name="Thomas B.C."/>
            <person name="Singh A."/>
            <person name="Wilkins M.J."/>
            <person name="Karaoz U."/>
            <person name="Brodie E.L."/>
            <person name="Williams K.H."/>
            <person name="Hubbard S.S."/>
            <person name="Banfield J.F."/>
        </authorList>
    </citation>
    <scope>NUCLEOTIDE SEQUENCE [LARGE SCALE GENOMIC DNA]</scope>
</reference>
<protein>
    <recommendedName>
        <fullName evidence="4 6">50S ribosomal protein L17</fullName>
    </recommendedName>
</protein>
<comment type="similarity">
    <text evidence="1 5">Belongs to the bacterial ribosomal protein bL17 family.</text>
</comment>
<dbReference type="AlphaFoldDB" id="A0A1F6A8A6"/>
<dbReference type="InterPro" id="IPR047859">
    <property type="entry name" value="Ribosomal_bL17_CS"/>
</dbReference>
<dbReference type="GO" id="GO:0006412">
    <property type="term" value="P:translation"/>
    <property type="evidence" value="ECO:0007669"/>
    <property type="project" value="InterPro"/>
</dbReference>
<dbReference type="STRING" id="1798384.A3D03_00665"/>
<feature type="region of interest" description="Disordered" evidence="7">
    <location>
        <begin position="124"/>
        <end position="146"/>
    </location>
</feature>
<gene>
    <name evidence="8" type="ORF">A3D03_00665</name>
</gene>
<name>A0A1F6A8A6_9BACT</name>
<keyword evidence="2 5" id="KW-0689">Ribosomal protein</keyword>
<dbReference type="EMBL" id="MFJN01000044">
    <property type="protein sequence ID" value="OGG20517.1"/>
    <property type="molecule type" value="Genomic_DNA"/>
</dbReference>
<comment type="caution">
    <text evidence="8">The sequence shown here is derived from an EMBL/GenBank/DDBJ whole genome shotgun (WGS) entry which is preliminary data.</text>
</comment>
<evidence type="ECO:0000313" key="8">
    <source>
        <dbReference type="EMBL" id="OGG20517.1"/>
    </source>
</evidence>
<evidence type="ECO:0000313" key="9">
    <source>
        <dbReference type="Proteomes" id="UP000177092"/>
    </source>
</evidence>
<dbReference type="GO" id="GO:0003735">
    <property type="term" value="F:structural constituent of ribosome"/>
    <property type="evidence" value="ECO:0007669"/>
    <property type="project" value="InterPro"/>
</dbReference>
<evidence type="ECO:0000256" key="1">
    <source>
        <dbReference type="ARBA" id="ARBA00008777"/>
    </source>
</evidence>
<dbReference type="GO" id="GO:0022625">
    <property type="term" value="C:cytosolic large ribosomal subunit"/>
    <property type="evidence" value="ECO:0007669"/>
    <property type="project" value="TreeGrafter"/>
</dbReference>
<dbReference type="PROSITE" id="PS01167">
    <property type="entry name" value="RIBOSOMAL_L17"/>
    <property type="match status" value="1"/>
</dbReference>